<evidence type="ECO:0000256" key="4">
    <source>
        <dbReference type="ARBA" id="ARBA00023136"/>
    </source>
</evidence>
<proteinExistence type="predicted"/>
<feature type="transmembrane region" description="Helical" evidence="6">
    <location>
        <begin position="383"/>
        <end position="404"/>
    </location>
</feature>
<keyword evidence="2 6" id="KW-0812">Transmembrane</keyword>
<dbReference type="InterPro" id="IPR004342">
    <property type="entry name" value="EXS_C"/>
</dbReference>
<keyword evidence="9" id="KW-1185">Reference proteome</keyword>
<dbReference type="AlphaFoldDB" id="A0A0C3CQX1"/>
<dbReference type="InParanoid" id="A0A0C3CQX1"/>
<dbReference type="PANTHER" id="PTHR10783">
    <property type="entry name" value="XENOTROPIC AND POLYTROPIC RETROVIRUS RECEPTOR 1-RELATED"/>
    <property type="match status" value="1"/>
</dbReference>
<dbReference type="Proteomes" id="UP000054166">
    <property type="component" value="Unassembled WGS sequence"/>
</dbReference>
<evidence type="ECO:0000259" key="7">
    <source>
        <dbReference type="PROSITE" id="PS51380"/>
    </source>
</evidence>
<reference evidence="9" key="2">
    <citation type="submission" date="2015-01" db="EMBL/GenBank/DDBJ databases">
        <title>Evolutionary Origins and Diversification of the Mycorrhizal Mutualists.</title>
        <authorList>
            <consortium name="DOE Joint Genome Institute"/>
            <consortium name="Mycorrhizal Genomics Consortium"/>
            <person name="Kohler A."/>
            <person name="Kuo A."/>
            <person name="Nagy L.G."/>
            <person name="Floudas D."/>
            <person name="Copeland A."/>
            <person name="Barry K.W."/>
            <person name="Cichocki N."/>
            <person name="Veneault-Fourrey C."/>
            <person name="LaButti K."/>
            <person name="Lindquist E.A."/>
            <person name="Lipzen A."/>
            <person name="Lundell T."/>
            <person name="Morin E."/>
            <person name="Murat C."/>
            <person name="Riley R."/>
            <person name="Ohm R."/>
            <person name="Sun H."/>
            <person name="Tunlid A."/>
            <person name="Henrissat B."/>
            <person name="Grigoriev I.V."/>
            <person name="Hibbett D.S."/>
            <person name="Martin F."/>
        </authorList>
    </citation>
    <scope>NUCLEOTIDE SEQUENCE [LARGE SCALE GENOMIC DNA]</scope>
    <source>
        <strain evidence="9">F 1598</strain>
    </source>
</reference>
<sequence>MNSDGLVEIPFAATFPLPFRVLFLAGMGILGWATNLHGLNMLGIDAASALELRKTSTDYSPLRSPLPAYRGSGFKLVTNPASVYHPIYRLFAVFSAWCFFAWTIFRFLTHGDVVLVDIFRYVPAICALGVSIILICPFDVIHKRERDMFLYSIQRCLFSPIDRPVYFSDVIFADIFTSFAKVLGDIWLSVCMLLPGTSLLVLPTQDGLSRWVLPTIMSLPYLVRLRQCITEYQSPMNESRRPLYNALKYASSFPVIFLSAAQRTVITKIIDEQGEERELEAWHGDALFRLWLLAAAINSLYSFWWDLTNDWGLELLALRLPRQSTLSGTISPPRPLVLPSLHSRSPSGSPHSALMSSHLPSIPQPFTTTTPHNTHPFGLRSTLLYPLPFYPLIIFLNLILRLTWSIKLSSHLHSHSEGSVVIFWLEMAELVRRWLWVFVRVEWEVVKTSQGRSSQTMGNENGHGYEEEEYELQADPEDAGYDTR</sequence>
<keyword evidence="3 6" id="KW-1133">Transmembrane helix</keyword>
<protein>
    <recommendedName>
        <fullName evidence="7">EXS domain-containing protein</fullName>
    </recommendedName>
</protein>
<evidence type="ECO:0000256" key="2">
    <source>
        <dbReference type="ARBA" id="ARBA00022692"/>
    </source>
</evidence>
<comment type="subcellular location">
    <subcellularLocation>
        <location evidence="1">Membrane</location>
        <topology evidence="1">Multi-pass membrane protein</topology>
    </subcellularLocation>
</comment>
<feature type="compositionally biased region" description="Acidic residues" evidence="5">
    <location>
        <begin position="466"/>
        <end position="484"/>
    </location>
</feature>
<dbReference type="FunCoup" id="A0A0C3CQX1">
    <property type="interactions" value="291"/>
</dbReference>
<dbReference type="EMBL" id="KN832970">
    <property type="protein sequence ID" value="KIM92047.1"/>
    <property type="molecule type" value="Genomic_DNA"/>
</dbReference>
<keyword evidence="4 6" id="KW-0472">Membrane</keyword>
<feature type="transmembrane region" description="Helical" evidence="6">
    <location>
        <begin position="90"/>
        <end position="109"/>
    </location>
</feature>
<gene>
    <name evidence="8" type="ORF">PILCRDRAFT_57190</name>
</gene>
<feature type="region of interest" description="Disordered" evidence="5">
    <location>
        <begin position="450"/>
        <end position="484"/>
    </location>
</feature>
<feature type="transmembrane region" description="Helical" evidence="6">
    <location>
        <begin position="121"/>
        <end position="141"/>
    </location>
</feature>
<evidence type="ECO:0000256" key="5">
    <source>
        <dbReference type="SAM" id="MobiDB-lite"/>
    </source>
</evidence>
<evidence type="ECO:0000313" key="8">
    <source>
        <dbReference type="EMBL" id="KIM92047.1"/>
    </source>
</evidence>
<organism evidence="8 9">
    <name type="scientific">Piloderma croceum (strain F 1598)</name>
    <dbReference type="NCBI Taxonomy" id="765440"/>
    <lineage>
        <taxon>Eukaryota</taxon>
        <taxon>Fungi</taxon>
        <taxon>Dikarya</taxon>
        <taxon>Basidiomycota</taxon>
        <taxon>Agaricomycotina</taxon>
        <taxon>Agaricomycetes</taxon>
        <taxon>Agaricomycetidae</taxon>
        <taxon>Atheliales</taxon>
        <taxon>Atheliaceae</taxon>
        <taxon>Piloderma</taxon>
    </lineage>
</organism>
<evidence type="ECO:0000256" key="6">
    <source>
        <dbReference type="SAM" id="Phobius"/>
    </source>
</evidence>
<feature type="transmembrane region" description="Helical" evidence="6">
    <location>
        <begin position="286"/>
        <end position="305"/>
    </location>
</feature>
<dbReference type="GO" id="GO:0005737">
    <property type="term" value="C:cytoplasm"/>
    <property type="evidence" value="ECO:0007669"/>
    <property type="project" value="TreeGrafter"/>
</dbReference>
<dbReference type="GO" id="GO:0016020">
    <property type="term" value="C:membrane"/>
    <property type="evidence" value="ECO:0007669"/>
    <property type="project" value="UniProtKB-SubCell"/>
</dbReference>
<dbReference type="STRING" id="765440.A0A0C3CQX1"/>
<feature type="transmembrane region" description="Helical" evidence="6">
    <location>
        <begin position="12"/>
        <end position="33"/>
    </location>
</feature>
<dbReference type="PANTHER" id="PTHR10783:SF46">
    <property type="entry name" value="PROTEIN ERD1 HOMOLOG 2"/>
    <property type="match status" value="1"/>
</dbReference>
<feature type="domain" description="EXS" evidence="7">
    <location>
        <begin position="204"/>
        <end position="473"/>
    </location>
</feature>
<evidence type="ECO:0000313" key="9">
    <source>
        <dbReference type="Proteomes" id="UP000054166"/>
    </source>
</evidence>
<evidence type="ECO:0000256" key="1">
    <source>
        <dbReference type="ARBA" id="ARBA00004141"/>
    </source>
</evidence>
<reference evidence="8 9" key="1">
    <citation type="submission" date="2014-04" db="EMBL/GenBank/DDBJ databases">
        <authorList>
            <consortium name="DOE Joint Genome Institute"/>
            <person name="Kuo A."/>
            <person name="Tarkka M."/>
            <person name="Buscot F."/>
            <person name="Kohler A."/>
            <person name="Nagy L.G."/>
            <person name="Floudas D."/>
            <person name="Copeland A."/>
            <person name="Barry K.W."/>
            <person name="Cichocki N."/>
            <person name="Veneault-Fourrey C."/>
            <person name="LaButti K."/>
            <person name="Lindquist E.A."/>
            <person name="Lipzen A."/>
            <person name="Lundell T."/>
            <person name="Morin E."/>
            <person name="Murat C."/>
            <person name="Sun H."/>
            <person name="Tunlid A."/>
            <person name="Henrissat B."/>
            <person name="Grigoriev I.V."/>
            <person name="Hibbett D.S."/>
            <person name="Martin F."/>
            <person name="Nordberg H.P."/>
            <person name="Cantor M.N."/>
            <person name="Hua S.X."/>
        </authorList>
    </citation>
    <scope>NUCLEOTIDE SEQUENCE [LARGE SCALE GENOMIC DNA]</scope>
    <source>
        <strain evidence="8 9">F 1598</strain>
    </source>
</reference>
<evidence type="ECO:0000256" key="3">
    <source>
        <dbReference type="ARBA" id="ARBA00022989"/>
    </source>
</evidence>
<accession>A0A0C3CQX1</accession>
<dbReference type="PROSITE" id="PS51380">
    <property type="entry name" value="EXS"/>
    <property type="match status" value="1"/>
</dbReference>
<dbReference type="Pfam" id="PF03124">
    <property type="entry name" value="EXS"/>
    <property type="match status" value="1"/>
</dbReference>
<dbReference type="OrthoDB" id="2159384at2759"/>
<name>A0A0C3CQX1_PILCF</name>
<dbReference type="HOGENOM" id="CLU_024081_2_1_1"/>